<evidence type="ECO:0000256" key="4">
    <source>
        <dbReference type="PROSITE-ProRule" id="PRU00335"/>
    </source>
</evidence>
<keyword evidence="2 4" id="KW-0238">DNA-binding</keyword>
<organism evidence="7 8">
    <name type="scientific">Micrococcus cohnii</name>
    <dbReference type="NCBI Taxonomy" id="993416"/>
    <lineage>
        <taxon>Bacteria</taxon>
        <taxon>Bacillati</taxon>
        <taxon>Actinomycetota</taxon>
        <taxon>Actinomycetes</taxon>
        <taxon>Micrococcales</taxon>
        <taxon>Micrococcaceae</taxon>
        <taxon>Micrococcus</taxon>
    </lineage>
</organism>
<evidence type="ECO:0000256" key="2">
    <source>
        <dbReference type="ARBA" id="ARBA00023125"/>
    </source>
</evidence>
<dbReference type="InterPro" id="IPR009057">
    <property type="entry name" value="Homeodomain-like_sf"/>
</dbReference>
<dbReference type="PRINTS" id="PR00455">
    <property type="entry name" value="HTHTETR"/>
</dbReference>
<comment type="caution">
    <text evidence="7">The sequence shown here is derived from an EMBL/GenBank/DDBJ whole genome shotgun (WGS) entry which is preliminary data.</text>
</comment>
<dbReference type="Gene3D" id="1.10.10.60">
    <property type="entry name" value="Homeodomain-like"/>
    <property type="match status" value="1"/>
</dbReference>
<feature type="DNA-binding region" description="H-T-H motif" evidence="4">
    <location>
        <begin position="50"/>
        <end position="69"/>
    </location>
</feature>
<evidence type="ECO:0000256" key="1">
    <source>
        <dbReference type="ARBA" id="ARBA00023015"/>
    </source>
</evidence>
<dbReference type="InterPro" id="IPR050109">
    <property type="entry name" value="HTH-type_TetR-like_transc_reg"/>
</dbReference>
<name>A0A7W7M295_9MICC</name>
<gene>
    <name evidence="7" type="ORF">HDA30_000328</name>
</gene>
<dbReference type="AlphaFoldDB" id="A0A7W7M295"/>
<dbReference type="InterPro" id="IPR001647">
    <property type="entry name" value="HTH_TetR"/>
</dbReference>
<dbReference type="SUPFAM" id="SSF46689">
    <property type="entry name" value="Homeodomain-like"/>
    <property type="match status" value="1"/>
</dbReference>
<dbReference type="EMBL" id="JACHNA010000001">
    <property type="protein sequence ID" value="MBB4734820.1"/>
    <property type="molecule type" value="Genomic_DNA"/>
</dbReference>
<evidence type="ECO:0000256" key="3">
    <source>
        <dbReference type="ARBA" id="ARBA00023163"/>
    </source>
</evidence>
<evidence type="ECO:0000259" key="6">
    <source>
        <dbReference type="PROSITE" id="PS50977"/>
    </source>
</evidence>
<dbReference type="InterPro" id="IPR036271">
    <property type="entry name" value="Tet_transcr_reg_TetR-rel_C_sf"/>
</dbReference>
<feature type="region of interest" description="Disordered" evidence="5">
    <location>
        <begin position="1"/>
        <end position="26"/>
    </location>
</feature>
<sequence length="216" mass="23680">MTAARDCLSPPPSARRSCATPRENAKAQRRQDLLDAATRLFADRGFDAVRLEDIGAASGISGPGVYRHFAGKQAVLAQILQDASTGLLDGGTRAVEGLRPGREALQALVEFHAEFSLRRRDVIRVQDRDVHALEPETRRAIVRVQRAYIDLWARHVSALHPDEDEATAVFRVQAVFGLLNSTPRSVRRSAADVRRRRPALTAMAWAALGSGPERTG</sequence>
<evidence type="ECO:0000313" key="8">
    <source>
        <dbReference type="Proteomes" id="UP000540191"/>
    </source>
</evidence>
<dbReference type="Gene3D" id="1.10.357.10">
    <property type="entry name" value="Tetracycline Repressor, domain 2"/>
    <property type="match status" value="1"/>
</dbReference>
<dbReference type="PANTHER" id="PTHR30055">
    <property type="entry name" value="HTH-TYPE TRANSCRIPTIONAL REGULATOR RUTR"/>
    <property type="match status" value="1"/>
</dbReference>
<keyword evidence="8" id="KW-1185">Reference proteome</keyword>
<dbReference type="InterPro" id="IPR041490">
    <property type="entry name" value="KstR2_TetR_C"/>
</dbReference>
<evidence type="ECO:0000313" key="7">
    <source>
        <dbReference type="EMBL" id="MBB4734820.1"/>
    </source>
</evidence>
<dbReference type="GO" id="GO:0000976">
    <property type="term" value="F:transcription cis-regulatory region binding"/>
    <property type="evidence" value="ECO:0007669"/>
    <property type="project" value="TreeGrafter"/>
</dbReference>
<dbReference type="PROSITE" id="PS50977">
    <property type="entry name" value="HTH_TETR_2"/>
    <property type="match status" value="1"/>
</dbReference>
<accession>A0A7W7M295</accession>
<dbReference type="Pfam" id="PF17932">
    <property type="entry name" value="TetR_C_24"/>
    <property type="match status" value="1"/>
</dbReference>
<reference evidence="7 8" key="1">
    <citation type="submission" date="2020-08" db="EMBL/GenBank/DDBJ databases">
        <title>Sequencing the genomes of 1000 actinobacteria strains.</title>
        <authorList>
            <person name="Klenk H.-P."/>
        </authorList>
    </citation>
    <scope>NUCLEOTIDE SEQUENCE [LARGE SCALE GENOMIC DNA]</scope>
    <source>
        <strain evidence="7 8">DSM 23974</strain>
    </source>
</reference>
<keyword evidence="1" id="KW-0805">Transcription regulation</keyword>
<dbReference type="GO" id="GO:0045892">
    <property type="term" value="P:negative regulation of DNA-templated transcription"/>
    <property type="evidence" value="ECO:0007669"/>
    <property type="project" value="UniProtKB-ARBA"/>
</dbReference>
<dbReference type="PANTHER" id="PTHR30055:SF234">
    <property type="entry name" value="HTH-TYPE TRANSCRIPTIONAL REGULATOR BETI"/>
    <property type="match status" value="1"/>
</dbReference>
<dbReference type="FunFam" id="1.10.10.60:FF:000141">
    <property type="entry name" value="TetR family transcriptional regulator"/>
    <property type="match status" value="1"/>
</dbReference>
<feature type="domain" description="HTH tetR-type" evidence="6">
    <location>
        <begin position="27"/>
        <end position="87"/>
    </location>
</feature>
<protein>
    <submittedName>
        <fullName evidence="7">AcrR family transcriptional regulator</fullName>
    </submittedName>
</protein>
<dbReference type="Pfam" id="PF00440">
    <property type="entry name" value="TetR_N"/>
    <property type="match status" value="1"/>
</dbReference>
<keyword evidence="3" id="KW-0804">Transcription</keyword>
<evidence type="ECO:0000256" key="5">
    <source>
        <dbReference type="SAM" id="MobiDB-lite"/>
    </source>
</evidence>
<dbReference type="RefSeq" id="WP_184240918.1">
    <property type="nucleotide sequence ID" value="NZ_JACHNA010000001.1"/>
</dbReference>
<dbReference type="SUPFAM" id="SSF48498">
    <property type="entry name" value="Tetracyclin repressor-like, C-terminal domain"/>
    <property type="match status" value="1"/>
</dbReference>
<proteinExistence type="predicted"/>
<dbReference type="GO" id="GO:0003700">
    <property type="term" value="F:DNA-binding transcription factor activity"/>
    <property type="evidence" value="ECO:0007669"/>
    <property type="project" value="TreeGrafter"/>
</dbReference>
<dbReference type="Proteomes" id="UP000540191">
    <property type="component" value="Unassembled WGS sequence"/>
</dbReference>